<dbReference type="PROSITE" id="PS01154">
    <property type="entry name" value="RNA_POL_L_13KD"/>
    <property type="match status" value="1"/>
</dbReference>
<evidence type="ECO:0000256" key="4">
    <source>
        <dbReference type="ARBA" id="ARBA00025751"/>
    </source>
</evidence>
<evidence type="ECO:0000259" key="6">
    <source>
        <dbReference type="Pfam" id="PF13656"/>
    </source>
</evidence>
<dbReference type="EC" id="2.7.7.6" evidence="5"/>
<dbReference type="NCBIfam" id="NF002237">
    <property type="entry name" value="PRK01146.2-1"/>
    <property type="match status" value="1"/>
</dbReference>
<dbReference type="STRING" id="304371.MCP_1506"/>
<comment type="function">
    <text evidence="5">DNA-dependent RNA polymerase (RNAP) catalyzes the transcription of DNA into RNA using the four ribonucleoside triphosphates as substrates.</text>
</comment>
<dbReference type="InterPro" id="IPR022905">
    <property type="entry name" value="Rpo11-like"/>
</dbReference>
<dbReference type="AlphaFoldDB" id="D1YYQ6"/>
<evidence type="ECO:0000313" key="8">
    <source>
        <dbReference type="Proteomes" id="UP000001882"/>
    </source>
</evidence>
<keyword evidence="5" id="KW-0808">Transferase</keyword>
<feature type="domain" description="DNA-directed RNA polymerase RBP11-like dimerisation" evidence="6">
    <location>
        <begin position="12"/>
        <end position="85"/>
    </location>
</feature>
<dbReference type="GeneID" id="8681452"/>
<dbReference type="GO" id="GO:0006351">
    <property type="term" value="P:DNA-templated transcription"/>
    <property type="evidence" value="ECO:0007669"/>
    <property type="project" value="UniProtKB-UniRule"/>
</dbReference>
<reference evidence="7 8" key="1">
    <citation type="journal article" date="2007" name="Appl. Environ. Microbiol.">
        <title>Isolation of key methanogens for global methane emission from rice paddy fields: a novel isolate affiliated with the clone cluster rice cluster I.</title>
        <authorList>
            <person name="Sakai S."/>
            <person name="Imachi H."/>
            <person name="Sekiguchi Y."/>
            <person name="Ohashi A."/>
            <person name="Harada H."/>
            <person name="Kamagata Y."/>
        </authorList>
    </citation>
    <scope>NUCLEOTIDE SEQUENCE [LARGE SCALE GENOMIC DNA]</scope>
    <source>
        <strain evidence="8">DSM 17711 / JCM 13418 / NBRC 101707 / SANAE</strain>
    </source>
</reference>
<dbReference type="FunCoup" id="D1YYQ6">
    <property type="interactions" value="10"/>
</dbReference>
<gene>
    <name evidence="5 7" type="primary">rpoL</name>
    <name evidence="5" type="synonym">rpo11</name>
    <name evidence="7" type="ordered locus">MCP_1506</name>
</gene>
<reference evidence="8" key="3">
    <citation type="journal article" date="2011" name="PLoS ONE">
        <title>Genome sequence of a mesophilic hydrogenotrophic methanogen Methanocella paludicola, the first cultivated representative of the order Methanocellales.</title>
        <authorList>
            <person name="Sakai S."/>
            <person name="Takaki Y."/>
            <person name="Shimamura S."/>
            <person name="Sekine M."/>
            <person name="Tajima T."/>
            <person name="Kosugi H."/>
            <person name="Ichikawa N."/>
            <person name="Tasumi E."/>
            <person name="Hiraki A.T."/>
            <person name="Shimizu A."/>
            <person name="Kato Y."/>
            <person name="Nishiko R."/>
            <person name="Mori K."/>
            <person name="Fujita N."/>
            <person name="Imachi H."/>
            <person name="Takai K."/>
        </authorList>
    </citation>
    <scope>NUCLEOTIDE SEQUENCE [LARGE SCALE GENOMIC DNA]</scope>
    <source>
        <strain evidence="8">DSM 17711 / JCM 13418 / NBRC 101707 / SANAE</strain>
    </source>
</reference>
<dbReference type="InterPro" id="IPR008193">
    <property type="entry name" value="RNA_pol_Rpb11_13-16kDa_CS"/>
</dbReference>
<keyword evidence="8" id="KW-1185">Reference proteome</keyword>
<reference evidence="7 8" key="2">
    <citation type="journal article" date="2008" name="Int. J. Syst. Evol. Microbiol.">
        <title>Methanocella paludicola gen. nov., sp. nov., a methane-producing archaeon, the first isolate of the lineage 'Rice Cluster I', and proposal of the new archaeal order Methanocellales ord. nov.</title>
        <authorList>
            <person name="Sakai S."/>
            <person name="Imachi H."/>
            <person name="Hanada S."/>
            <person name="Ohashi A."/>
            <person name="Harada H."/>
            <person name="Kamagata Y."/>
        </authorList>
    </citation>
    <scope>NUCLEOTIDE SEQUENCE [LARGE SCALE GENOMIC DNA]</scope>
    <source>
        <strain evidence="8">DSM 17711 / JCM 13418 / NBRC 101707 / SANAE</strain>
    </source>
</reference>
<dbReference type="CDD" id="cd06927">
    <property type="entry name" value="RNAP_L"/>
    <property type="match status" value="1"/>
</dbReference>
<dbReference type="HAMAP" id="MF_00261">
    <property type="entry name" value="RNApol_arch_Rpo11"/>
    <property type="match status" value="1"/>
</dbReference>
<comment type="subcellular location">
    <subcellularLocation>
        <location evidence="5">Cytoplasm</location>
    </subcellularLocation>
</comment>
<evidence type="ECO:0000256" key="1">
    <source>
        <dbReference type="ARBA" id="ARBA00022478"/>
    </source>
</evidence>
<dbReference type="Pfam" id="PF13656">
    <property type="entry name" value="RNA_pol_L_2"/>
    <property type="match status" value="1"/>
</dbReference>
<accession>D1YYQ6</accession>
<dbReference type="Proteomes" id="UP000001882">
    <property type="component" value="Chromosome"/>
</dbReference>
<evidence type="ECO:0000256" key="5">
    <source>
        <dbReference type="HAMAP-Rule" id="MF_00261"/>
    </source>
</evidence>
<keyword evidence="3 5" id="KW-0804">Transcription</keyword>
<keyword evidence="5" id="KW-0548">Nucleotidyltransferase</keyword>
<protein>
    <recommendedName>
        <fullName evidence="5">DNA-directed RNA polymerase subunit Rpo11</fullName>
        <ecNumber evidence="5">2.7.7.6</ecNumber>
    </recommendedName>
    <alternativeName>
        <fullName evidence="5">DNA-directed RNA polymerase subunit L</fullName>
    </alternativeName>
</protein>
<proteinExistence type="inferred from homology"/>
<comment type="catalytic activity">
    <reaction evidence="5">
        <text>RNA(n) + a ribonucleoside 5'-triphosphate = RNA(n+1) + diphosphate</text>
        <dbReference type="Rhea" id="RHEA:21248"/>
        <dbReference type="Rhea" id="RHEA-COMP:14527"/>
        <dbReference type="Rhea" id="RHEA-COMP:17342"/>
        <dbReference type="ChEBI" id="CHEBI:33019"/>
        <dbReference type="ChEBI" id="CHEBI:61557"/>
        <dbReference type="ChEBI" id="CHEBI:140395"/>
        <dbReference type="EC" id="2.7.7.6"/>
    </reaction>
</comment>
<dbReference type="OrthoDB" id="24205at2157"/>
<dbReference type="InterPro" id="IPR009025">
    <property type="entry name" value="RBP11-like_dimer"/>
</dbReference>
<evidence type="ECO:0000256" key="2">
    <source>
        <dbReference type="ARBA" id="ARBA00022490"/>
    </source>
</evidence>
<dbReference type="GO" id="GO:0046983">
    <property type="term" value="F:protein dimerization activity"/>
    <property type="evidence" value="ECO:0007669"/>
    <property type="project" value="InterPro"/>
</dbReference>
<dbReference type="EMBL" id="AP011532">
    <property type="protein sequence ID" value="BAI61578.1"/>
    <property type="molecule type" value="Genomic_DNA"/>
</dbReference>
<comment type="subunit">
    <text evidence="5">Part of the RNA polymerase complex.</text>
</comment>
<evidence type="ECO:0000256" key="3">
    <source>
        <dbReference type="ARBA" id="ARBA00023163"/>
    </source>
</evidence>
<dbReference type="InParanoid" id="D1YYQ6"/>
<dbReference type="GO" id="GO:0000428">
    <property type="term" value="C:DNA-directed RNA polymerase complex"/>
    <property type="evidence" value="ECO:0007669"/>
    <property type="project" value="UniProtKB-KW"/>
</dbReference>
<dbReference type="GO" id="GO:0003677">
    <property type="term" value="F:DNA binding"/>
    <property type="evidence" value="ECO:0007669"/>
    <property type="project" value="InterPro"/>
</dbReference>
<dbReference type="KEGG" id="mpd:MCP_1506"/>
<dbReference type="PANTHER" id="PTHR13946">
    <property type="entry name" value="DNA-DIRECTED RNA POLYMERASE I,II,III"/>
    <property type="match status" value="1"/>
</dbReference>
<dbReference type="PANTHER" id="PTHR13946:SF28">
    <property type="entry name" value="DNA-DIRECTED RNA POLYMERASES I AND III SUBUNIT RPAC2"/>
    <property type="match status" value="1"/>
</dbReference>
<dbReference type="SUPFAM" id="SSF55257">
    <property type="entry name" value="RBP11-like subunits of RNA polymerase"/>
    <property type="match status" value="1"/>
</dbReference>
<keyword evidence="2 5" id="KW-0963">Cytoplasm</keyword>
<comment type="similarity">
    <text evidence="4 5">Belongs to the archaeal Rpo11/eukaryotic RPB11/RPC19 RNA polymerase subunit family.</text>
</comment>
<sequence length="95" mass="10655">MEIKVLNKTDTEIEVEIKGEDHTLMNALKSALLRDKAVKVATYDIVYPGISNPILYIRTSKSEDPIDALKKASKDLADECETFIDLFNKKAKARA</sequence>
<dbReference type="RefSeq" id="WP_012900257.1">
    <property type="nucleotide sequence ID" value="NC_013665.1"/>
</dbReference>
<organism evidence="7 8">
    <name type="scientific">Methanocella paludicola (strain DSM 17711 / JCM 13418 / NBRC 101707 / SANAE)</name>
    <dbReference type="NCBI Taxonomy" id="304371"/>
    <lineage>
        <taxon>Archaea</taxon>
        <taxon>Methanobacteriati</taxon>
        <taxon>Methanobacteriota</taxon>
        <taxon>Stenosarchaea group</taxon>
        <taxon>Methanomicrobia</taxon>
        <taxon>Methanocellales</taxon>
        <taxon>Methanocellaceae</taxon>
        <taxon>Methanocella</taxon>
    </lineage>
</organism>
<dbReference type="eggNOG" id="arCOG04111">
    <property type="taxonomic scope" value="Archaea"/>
</dbReference>
<keyword evidence="1 5" id="KW-0240">DNA-directed RNA polymerase</keyword>
<name>D1YYQ6_METPS</name>
<dbReference type="GO" id="GO:0005737">
    <property type="term" value="C:cytoplasm"/>
    <property type="evidence" value="ECO:0007669"/>
    <property type="project" value="UniProtKB-SubCell"/>
</dbReference>
<dbReference type="InterPro" id="IPR036603">
    <property type="entry name" value="RBP11-like"/>
</dbReference>
<dbReference type="Gene3D" id="3.30.1360.10">
    <property type="entry name" value="RNA polymerase, RBP11-like subunit"/>
    <property type="match status" value="1"/>
</dbReference>
<dbReference type="GO" id="GO:0003899">
    <property type="term" value="F:DNA-directed RNA polymerase activity"/>
    <property type="evidence" value="ECO:0007669"/>
    <property type="project" value="UniProtKB-UniRule"/>
</dbReference>
<evidence type="ECO:0000313" key="7">
    <source>
        <dbReference type="EMBL" id="BAI61578.1"/>
    </source>
</evidence>